<evidence type="ECO:0000259" key="3">
    <source>
        <dbReference type="Pfam" id="PF16655"/>
    </source>
</evidence>
<keyword evidence="1" id="KW-0472">Membrane</keyword>
<dbReference type="InterPro" id="IPR032093">
    <property type="entry name" value="PhoD_N"/>
</dbReference>
<dbReference type="RefSeq" id="WP_040039471.1">
    <property type="nucleotide sequence ID" value="NZ_JWJG01000028.1"/>
</dbReference>
<dbReference type="Pfam" id="PF16655">
    <property type="entry name" value="PhoD_N"/>
    <property type="match status" value="1"/>
</dbReference>
<dbReference type="InterPro" id="IPR018946">
    <property type="entry name" value="PhoD-like_MPP"/>
</dbReference>
<protein>
    <submittedName>
        <fullName evidence="4">Alkaline phosphatase</fullName>
    </submittedName>
</protein>
<dbReference type="PANTHER" id="PTHR43606:SF2">
    <property type="entry name" value="ALKALINE PHOSPHATASE FAMILY PROTEIN (AFU_ORTHOLOGUE AFUA_5G03860)"/>
    <property type="match status" value="1"/>
</dbReference>
<evidence type="ECO:0000313" key="5">
    <source>
        <dbReference type="Proteomes" id="UP000031572"/>
    </source>
</evidence>
<organism evidence="4 5">
    <name type="scientific">Noviherbaspirillum autotrophicum</name>
    <dbReference type="NCBI Taxonomy" id="709839"/>
    <lineage>
        <taxon>Bacteria</taxon>
        <taxon>Pseudomonadati</taxon>
        <taxon>Pseudomonadota</taxon>
        <taxon>Betaproteobacteria</taxon>
        <taxon>Burkholderiales</taxon>
        <taxon>Oxalobacteraceae</taxon>
        <taxon>Noviherbaspirillum</taxon>
    </lineage>
</organism>
<dbReference type="InterPro" id="IPR052900">
    <property type="entry name" value="Phospholipid_Metab_Enz"/>
</dbReference>
<proteinExistence type="predicted"/>
<name>A0A0C1Y0J8_9BURK</name>
<dbReference type="SUPFAM" id="SSF56300">
    <property type="entry name" value="Metallo-dependent phosphatases"/>
    <property type="match status" value="1"/>
</dbReference>
<keyword evidence="1" id="KW-0812">Transmembrane</keyword>
<keyword evidence="5" id="KW-1185">Reference proteome</keyword>
<keyword evidence="1" id="KW-1133">Transmembrane helix</keyword>
<dbReference type="CDD" id="cd07389">
    <property type="entry name" value="MPP_PhoD"/>
    <property type="match status" value="1"/>
</dbReference>
<feature type="domain" description="PhoD-like phosphatase metallophosphatase" evidence="2">
    <location>
        <begin position="153"/>
        <end position="560"/>
    </location>
</feature>
<dbReference type="PANTHER" id="PTHR43606">
    <property type="entry name" value="PHOSPHATASE, PUTATIVE (AFU_ORTHOLOGUE AFUA_6G08710)-RELATED"/>
    <property type="match status" value="1"/>
</dbReference>
<gene>
    <name evidence="4" type="ORF">TSA66_06670</name>
</gene>
<accession>A0A0C1Y0J8</accession>
<reference evidence="4 5" key="1">
    <citation type="submission" date="2014-12" db="EMBL/GenBank/DDBJ databases">
        <title>Denitrispirillum autotrophicum gen. nov., sp. nov., Denitrifying, Facultatively Autotrophic Bacteria Isolated from Rice Paddy Soil.</title>
        <authorList>
            <person name="Ishii S."/>
            <person name="Ashida N."/>
            <person name="Ohno H."/>
            <person name="Otsuka S."/>
            <person name="Yokota A."/>
            <person name="Senoo K."/>
        </authorList>
    </citation>
    <scope>NUCLEOTIDE SEQUENCE [LARGE SCALE GENOMIC DNA]</scope>
    <source>
        <strain evidence="4 5">TSA66</strain>
    </source>
</reference>
<feature type="transmembrane region" description="Helical" evidence="1">
    <location>
        <begin position="12"/>
        <end position="31"/>
    </location>
</feature>
<dbReference type="OrthoDB" id="327733at2"/>
<dbReference type="InterPro" id="IPR038607">
    <property type="entry name" value="PhoD-like_sf"/>
</dbReference>
<dbReference type="InterPro" id="IPR029052">
    <property type="entry name" value="Metallo-depent_PP-like"/>
</dbReference>
<dbReference type="STRING" id="709839.TSA66_06670"/>
<evidence type="ECO:0000256" key="1">
    <source>
        <dbReference type="SAM" id="Phobius"/>
    </source>
</evidence>
<dbReference type="Pfam" id="PF09423">
    <property type="entry name" value="PhoD"/>
    <property type="match status" value="1"/>
</dbReference>
<dbReference type="PROSITE" id="PS51257">
    <property type="entry name" value="PROKAR_LIPOPROTEIN"/>
    <property type="match status" value="1"/>
</dbReference>
<dbReference type="Proteomes" id="UP000031572">
    <property type="component" value="Unassembled WGS sequence"/>
</dbReference>
<evidence type="ECO:0000259" key="2">
    <source>
        <dbReference type="Pfam" id="PF09423"/>
    </source>
</evidence>
<dbReference type="Gene3D" id="2.60.40.380">
    <property type="entry name" value="Purple acid phosphatase-like, N-terminal"/>
    <property type="match status" value="1"/>
</dbReference>
<dbReference type="Gene3D" id="3.60.21.70">
    <property type="entry name" value="PhoD-like phosphatase"/>
    <property type="match status" value="1"/>
</dbReference>
<dbReference type="EMBL" id="JWJG01000028">
    <property type="protein sequence ID" value="KIF80568.1"/>
    <property type="molecule type" value="Genomic_DNA"/>
</dbReference>
<comment type="caution">
    <text evidence="4">The sequence shown here is derived from an EMBL/GenBank/DDBJ whole genome shotgun (WGS) entry which is preliminary data.</text>
</comment>
<evidence type="ECO:0000313" key="4">
    <source>
        <dbReference type="EMBL" id="KIF80568.1"/>
    </source>
</evidence>
<dbReference type="AlphaFoldDB" id="A0A0C1Y0J8"/>
<sequence>MDRRRFLKGAAYFTVASAAGSMLSACGGILANLPKGTFDFPLGVASGDPKESSIVFWTRCVLANPAILKDTGYTADKLDLVLQVATNAGFEKLVASVNLSTASVYDYTVRAKVTDLKPDTRYFYRFVCGKDASPVGQTRTAPAAAADVQSLRFAWLTCQDWSVNHWAAMELLAEEDVDFLVHLGDYIYESVGASFQAGTAEPAHAQITLPDGQALRSGVCAASLADYRTLYRTYRSDKRLQELHRKFPMIAIWDDHEFSDDCWRDHQTYSNENKQQTARRRAASQAWAEYMPIDWGDVSFDLANEAYDNIRIYRDFKFGKLMHLVMTDERLYRDDHIVSEALYASMVGHDPVNGNDSIGSRYFVPQPLLAQAEAQETAAMQRAPAMLGPTQTQWWKDTLKNSGAAWKVWGNEVTLNRMWLDLRNLAPAPYNQLYIVNADAWDGYPSHRAELMSYLKTENINNVVAITGDLHAFQCGVIRDNPDPALGTPVAVDFVAAGISSSSFYQYLKDGAGNTPLAPLVATPETFDQVMRANNPDFAYTDHNAQGYAIATVTPGAFTVLFNKVKPLNSDGTKPAEPLAKRTRITVQAGTTSPLVEDNVA</sequence>
<feature type="domain" description="Phospholipase D N-terminal" evidence="3">
    <location>
        <begin position="42"/>
        <end position="140"/>
    </location>
</feature>